<keyword evidence="2" id="KW-1185">Reference proteome</keyword>
<dbReference type="AlphaFoldDB" id="A0A850QZ51"/>
<dbReference type="GO" id="GO:0006261">
    <property type="term" value="P:DNA-templated DNA replication"/>
    <property type="evidence" value="ECO:0007669"/>
    <property type="project" value="TreeGrafter"/>
</dbReference>
<evidence type="ECO:0000313" key="1">
    <source>
        <dbReference type="EMBL" id="NVY95973.1"/>
    </source>
</evidence>
<evidence type="ECO:0000313" key="2">
    <source>
        <dbReference type="Proteomes" id="UP000563523"/>
    </source>
</evidence>
<dbReference type="Gene3D" id="3.40.50.300">
    <property type="entry name" value="P-loop containing nucleotide triphosphate hydrolases"/>
    <property type="match status" value="1"/>
</dbReference>
<proteinExistence type="predicted"/>
<protein>
    <recommendedName>
        <fullName evidence="3">DNA polymerase III subunit delta</fullName>
    </recommendedName>
</protein>
<gene>
    <name evidence="1" type="ORF">HU830_02050</name>
</gene>
<reference evidence="1 2" key="1">
    <citation type="submission" date="2020-06" db="EMBL/GenBank/DDBJ databases">
        <authorList>
            <person name="Kang J."/>
        </authorList>
    </citation>
    <scope>NUCLEOTIDE SEQUENCE [LARGE SCALE GENOMIC DNA]</scope>
    <source>
        <strain evidence="1 2">DCY120</strain>
    </source>
</reference>
<dbReference type="Proteomes" id="UP000563523">
    <property type="component" value="Unassembled WGS sequence"/>
</dbReference>
<dbReference type="PANTHER" id="PTHR11669">
    <property type="entry name" value="REPLICATION FACTOR C / DNA POLYMERASE III GAMMA-TAU SUBUNIT"/>
    <property type="match status" value="1"/>
</dbReference>
<dbReference type="PANTHER" id="PTHR11669:SF8">
    <property type="entry name" value="DNA POLYMERASE III SUBUNIT DELTA"/>
    <property type="match status" value="1"/>
</dbReference>
<name>A0A850QZ51_9LACO</name>
<dbReference type="InterPro" id="IPR050238">
    <property type="entry name" value="DNA_Rep/Repair_Clamp_Loader"/>
</dbReference>
<comment type="caution">
    <text evidence="1">The sequence shown here is derived from an EMBL/GenBank/DDBJ whole genome shotgun (WGS) entry which is preliminary data.</text>
</comment>
<dbReference type="SUPFAM" id="SSF52540">
    <property type="entry name" value="P-loop containing nucleoside triphosphate hydrolases"/>
    <property type="match status" value="1"/>
</dbReference>
<dbReference type="RefSeq" id="WP_176942143.1">
    <property type="nucleotide sequence ID" value="NZ_JABZEC010000002.1"/>
</dbReference>
<dbReference type="InterPro" id="IPR027417">
    <property type="entry name" value="P-loop_NTPase"/>
</dbReference>
<evidence type="ECO:0008006" key="3">
    <source>
        <dbReference type="Google" id="ProtNLM"/>
    </source>
</evidence>
<accession>A0A850QZ51</accession>
<dbReference type="EMBL" id="JABZEC010000002">
    <property type="protein sequence ID" value="NVY95973.1"/>
    <property type="molecule type" value="Genomic_DNA"/>
</dbReference>
<organism evidence="1 2">
    <name type="scientific">Bombilactobacillus apium</name>
    <dbReference type="NCBI Taxonomy" id="2675299"/>
    <lineage>
        <taxon>Bacteria</taxon>
        <taxon>Bacillati</taxon>
        <taxon>Bacillota</taxon>
        <taxon>Bacilli</taxon>
        <taxon>Lactobacillales</taxon>
        <taxon>Lactobacillaceae</taxon>
        <taxon>Bombilactobacillus</taxon>
    </lineage>
</organism>
<dbReference type="Pfam" id="PF13177">
    <property type="entry name" value="DNA_pol3_delta2"/>
    <property type="match status" value="1"/>
</dbReference>
<sequence length="313" mass="34761">MDSIVQLQPQLTQQIAQAVVEQRVSHAYLLLGENQLQTQQLGLWFAQALFCQQPAAGFPCGQCDHCRRITQRDFPDIVCLKTDKASLGVDEVRQAKLSLEQTGVEADHRLLLINSGAKLTPAAANSLLKFLEEPAGAVTTILEAPSTTTILPTILSRVQILTLTAAVDSNWQQQLQAQGYTAPDLKIIAQAHLENELGQDLTAVDFQKIRDLVQNWFQLLEEHPWTAFLEVGAKVKGSLENRQQQTIFLGLLEANFSRQIRQVADDGANLLVVRRLTESFLEARKYWQANVSLENSLEQLALQAVEIVKGSSL</sequence>